<dbReference type="PANTHER" id="PTHR24349">
    <property type="entry name" value="SERINE/THREONINE-PROTEIN KINASE"/>
    <property type="match status" value="1"/>
</dbReference>
<gene>
    <name evidence="8" type="ORF">IV203_028219</name>
</gene>
<evidence type="ECO:0000256" key="2">
    <source>
        <dbReference type="ARBA" id="ARBA00022679"/>
    </source>
</evidence>
<dbReference type="AlphaFoldDB" id="A0A9K3KA70"/>
<dbReference type="GO" id="GO:0004674">
    <property type="term" value="F:protein serine/threonine kinase activity"/>
    <property type="evidence" value="ECO:0007669"/>
    <property type="project" value="UniProtKB-KW"/>
</dbReference>
<dbReference type="PROSITE" id="PS50011">
    <property type="entry name" value="PROTEIN_KINASE_DOM"/>
    <property type="match status" value="1"/>
</dbReference>
<keyword evidence="5" id="KW-0067">ATP-binding</keyword>
<dbReference type="PROSITE" id="PS00108">
    <property type="entry name" value="PROTEIN_KINASE_ST"/>
    <property type="match status" value="1"/>
</dbReference>
<keyword evidence="3" id="KW-0547">Nucleotide-binding</keyword>
<keyword evidence="1" id="KW-0723">Serine/threonine-protein kinase</keyword>
<reference evidence="8" key="1">
    <citation type="journal article" date="2021" name="Sci. Rep.">
        <title>Diploid genomic architecture of Nitzschia inconspicua, an elite biomass production diatom.</title>
        <authorList>
            <person name="Oliver A."/>
            <person name="Podell S."/>
            <person name="Pinowska A."/>
            <person name="Traller J.C."/>
            <person name="Smith S.R."/>
            <person name="McClure R."/>
            <person name="Beliaev A."/>
            <person name="Bohutskyi P."/>
            <person name="Hill E.A."/>
            <person name="Rabines A."/>
            <person name="Zheng H."/>
            <person name="Allen L.Z."/>
            <person name="Kuo A."/>
            <person name="Grigoriev I.V."/>
            <person name="Allen A.E."/>
            <person name="Hazlebeck D."/>
            <person name="Allen E.E."/>
        </authorList>
    </citation>
    <scope>NUCLEOTIDE SEQUENCE</scope>
    <source>
        <strain evidence="8">Hildebrandi</strain>
    </source>
</reference>
<evidence type="ECO:0000256" key="3">
    <source>
        <dbReference type="ARBA" id="ARBA00022741"/>
    </source>
</evidence>
<dbReference type="SMART" id="SM00220">
    <property type="entry name" value="S_TKc"/>
    <property type="match status" value="1"/>
</dbReference>
<evidence type="ECO:0000256" key="5">
    <source>
        <dbReference type="ARBA" id="ARBA00022840"/>
    </source>
</evidence>
<reference evidence="8" key="2">
    <citation type="submission" date="2021-04" db="EMBL/GenBank/DDBJ databases">
        <authorList>
            <person name="Podell S."/>
        </authorList>
    </citation>
    <scope>NUCLEOTIDE SEQUENCE</scope>
    <source>
        <strain evidence="8">Hildebrandi</strain>
    </source>
</reference>
<organism evidence="8 9">
    <name type="scientific">Nitzschia inconspicua</name>
    <dbReference type="NCBI Taxonomy" id="303405"/>
    <lineage>
        <taxon>Eukaryota</taxon>
        <taxon>Sar</taxon>
        <taxon>Stramenopiles</taxon>
        <taxon>Ochrophyta</taxon>
        <taxon>Bacillariophyta</taxon>
        <taxon>Bacillariophyceae</taxon>
        <taxon>Bacillariophycidae</taxon>
        <taxon>Bacillariales</taxon>
        <taxon>Bacillariaceae</taxon>
        <taxon>Nitzschia</taxon>
    </lineage>
</organism>
<sequence length="293" mass="33043">MVQALTVRFELTSYASVCDQLPAQSLSNLERETKEWFAVKAINKSQVPEDERNILEQEVISLERAQGHPHLVQLVDVFEDRKHIYIVTELLTGGELYERVLDMAHRTPPETFSSLDAAWIIRDILDAIRYLHENCNVAHRDLKASNFLFARKDDPRSIKIIDFGLSHRAAEPLSSCNCEKRTFAPGILIGCVGTVYYVAPEVLTHDTLGYTNKCDIWSVGVIAYLILSGSLPFLGASERETVKLLMTESELQPKFPNSKWKSVDPNRILLLSAAKGSYQSTYSSTSHEAPMDR</sequence>
<keyword evidence="6" id="KW-1133">Transmembrane helix</keyword>
<keyword evidence="9" id="KW-1185">Reference proteome</keyword>
<dbReference type="OrthoDB" id="40902at2759"/>
<comment type="caution">
    <text evidence="8">The sequence shown here is derived from an EMBL/GenBank/DDBJ whole genome shotgun (WGS) entry which is preliminary data.</text>
</comment>
<evidence type="ECO:0000256" key="1">
    <source>
        <dbReference type="ARBA" id="ARBA00022527"/>
    </source>
</evidence>
<dbReference type="Pfam" id="PF00069">
    <property type="entry name" value="Pkinase"/>
    <property type="match status" value="1"/>
</dbReference>
<dbReference type="InterPro" id="IPR050205">
    <property type="entry name" value="CDPK_Ser/Thr_kinases"/>
</dbReference>
<accession>A0A9K3KA70</accession>
<dbReference type="InterPro" id="IPR008271">
    <property type="entry name" value="Ser/Thr_kinase_AS"/>
</dbReference>
<dbReference type="GO" id="GO:0005524">
    <property type="term" value="F:ATP binding"/>
    <property type="evidence" value="ECO:0007669"/>
    <property type="project" value="UniProtKB-KW"/>
</dbReference>
<dbReference type="Proteomes" id="UP000693970">
    <property type="component" value="Unassembled WGS sequence"/>
</dbReference>
<evidence type="ECO:0000313" key="9">
    <source>
        <dbReference type="Proteomes" id="UP000693970"/>
    </source>
</evidence>
<evidence type="ECO:0000259" key="7">
    <source>
        <dbReference type="PROSITE" id="PS50011"/>
    </source>
</evidence>
<name>A0A9K3KA70_9STRA</name>
<dbReference type="InterPro" id="IPR000719">
    <property type="entry name" value="Prot_kinase_dom"/>
</dbReference>
<keyword evidence="2" id="KW-0808">Transferase</keyword>
<dbReference type="EMBL" id="JAGRRH010000030">
    <property type="protein sequence ID" value="KAG7339758.1"/>
    <property type="molecule type" value="Genomic_DNA"/>
</dbReference>
<evidence type="ECO:0000256" key="4">
    <source>
        <dbReference type="ARBA" id="ARBA00022777"/>
    </source>
</evidence>
<proteinExistence type="predicted"/>
<evidence type="ECO:0000313" key="8">
    <source>
        <dbReference type="EMBL" id="KAG7339758.1"/>
    </source>
</evidence>
<feature type="transmembrane region" description="Helical" evidence="6">
    <location>
        <begin position="216"/>
        <end position="236"/>
    </location>
</feature>
<feature type="domain" description="Protein kinase" evidence="7">
    <location>
        <begin position="1"/>
        <end position="293"/>
    </location>
</feature>
<protein>
    <submittedName>
        <fullName evidence="8">Protein kinase domain containing protein</fullName>
    </submittedName>
</protein>
<keyword evidence="6" id="KW-0472">Membrane</keyword>
<keyword evidence="6" id="KW-0812">Transmembrane</keyword>
<evidence type="ECO:0000256" key="6">
    <source>
        <dbReference type="SAM" id="Phobius"/>
    </source>
</evidence>
<keyword evidence="4 8" id="KW-0418">Kinase</keyword>